<dbReference type="OMA" id="HRMVNSP"/>
<feature type="region of interest" description="Disordered" evidence="1">
    <location>
        <begin position="678"/>
        <end position="769"/>
    </location>
</feature>
<evidence type="ECO:0000313" key="2">
    <source>
        <dbReference type="EMBL" id="CRG87754.1"/>
    </source>
</evidence>
<keyword evidence="3" id="KW-1185">Reference proteome</keyword>
<feature type="compositionally biased region" description="Acidic residues" evidence="1">
    <location>
        <begin position="546"/>
        <end position="560"/>
    </location>
</feature>
<gene>
    <name evidence="2" type="ORF">PISL3812_04774</name>
</gene>
<dbReference type="EMBL" id="CVMT01000003">
    <property type="protein sequence ID" value="CRG87754.1"/>
    <property type="molecule type" value="Genomic_DNA"/>
</dbReference>
<proteinExistence type="predicted"/>
<accession>A0A0U1LWH3</accession>
<feature type="compositionally biased region" description="Low complexity" evidence="1">
    <location>
        <begin position="520"/>
        <end position="531"/>
    </location>
</feature>
<organism evidence="2 3">
    <name type="scientific">Talaromyces islandicus</name>
    <name type="common">Penicillium islandicum</name>
    <dbReference type="NCBI Taxonomy" id="28573"/>
    <lineage>
        <taxon>Eukaryota</taxon>
        <taxon>Fungi</taxon>
        <taxon>Dikarya</taxon>
        <taxon>Ascomycota</taxon>
        <taxon>Pezizomycotina</taxon>
        <taxon>Eurotiomycetes</taxon>
        <taxon>Eurotiomycetidae</taxon>
        <taxon>Eurotiales</taxon>
        <taxon>Trichocomaceae</taxon>
        <taxon>Talaromyces</taxon>
        <taxon>Talaromyces sect. Islandici</taxon>
    </lineage>
</organism>
<dbReference type="AlphaFoldDB" id="A0A0U1LWH3"/>
<dbReference type="STRING" id="28573.A0A0U1LWH3"/>
<feature type="region of interest" description="Disordered" evidence="1">
    <location>
        <begin position="485"/>
        <end position="583"/>
    </location>
</feature>
<feature type="region of interest" description="Disordered" evidence="1">
    <location>
        <begin position="170"/>
        <end position="276"/>
    </location>
</feature>
<evidence type="ECO:0000313" key="3">
    <source>
        <dbReference type="Proteomes" id="UP000054383"/>
    </source>
</evidence>
<reference evidence="2 3" key="1">
    <citation type="submission" date="2015-04" db="EMBL/GenBank/DDBJ databases">
        <authorList>
            <person name="Syromyatnikov M.Y."/>
            <person name="Popov V.N."/>
        </authorList>
    </citation>
    <scope>NUCLEOTIDE SEQUENCE [LARGE SCALE GENOMIC DNA]</scope>
    <source>
        <strain evidence="2">WF-38-12</strain>
    </source>
</reference>
<name>A0A0U1LWH3_TALIS</name>
<feature type="compositionally biased region" description="Low complexity" evidence="1">
    <location>
        <begin position="704"/>
        <end position="722"/>
    </location>
</feature>
<sequence>MGRHSLRSPFPISPRSSSIQAETNYDGRSVSRMRSHESVMGDRNGKAHRVLGGYSTNPRYLDREGSINGTVDSSVDDRYSMTSSTIDRDSIASSVPQHELRVRASSPLLGRNYHTHQHALKNHPPPELPQIPQSGSWSDIMASKPDPYAFETQSQHSLAYGVVEDMKGIRFPNLASDPPPLQQRPQLQTQEPSKEAKKKRPSRIDLSLLFPKPKPVAAPLLSPQRLTNSPSPVPSEASVARKVAPARMMKYRSGSNRKQADSAIPEESLPVPSQSRKTMDWFDIPVERTIRVDNVAPSDYADDEELSPTMAFRSTPEVRQPQPQRAPSQKDVNFSQPMSVRSSRRSSLTSGTSRASRHTSRSIESHASPQPTPPSDKIRNSLQAWQSEGDLRSKRSHGRLSKKSSSSTLTAFDLSKTSVLSLSSSEDEDESEDAREDDAKYGESLVKGATLPRMLRASISTYDGFEPEICTAEAVVTTRGHPLTQFNRTAPLNRSYSKMSTDSSDSRRTVRRASGRSRESSLSSVGRSASNRRLESRTSTRVPLIEEQEELADVHEENEESSPIPLPVPASNSSTQSSKRRSRIIAVTRQEESLLEAMRQRNGRFTPSIFHEVTSATGTDSDTDSNRRPSPNPRMQEATPQPSYDTSFLRLSTAMFPSPGSQSPSGEGAISKEKEAFMSLSSTSDSEQRTESNSTASPRLSLAYSTHSSSSTTGYTSPMTPTLPIHRFSPRAPPPSHAPPPIPESARRHSRRRTDSSEAIIVDDSANGKDTDAEIPIWAIKWAPDSVDLAVAH</sequence>
<feature type="compositionally biased region" description="Acidic residues" evidence="1">
    <location>
        <begin position="425"/>
        <end position="436"/>
    </location>
</feature>
<dbReference type="Proteomes" id="UP000054383">
    <property type="component" value="Unassembled WGS sequence"/>
</dbReference>
<feature type="compositionally biased region" description="Low complexity" evidence="1">
    <location>
        <begin position="339"/>
        <end position="354"/>
    </location>
</feature>
<feature type="compositionally biased region" description="Basic and acidic residues" evidence="1">
    <location>
        <begin position="34"/>
        <end position="45"/>
    </location>
</feature>
<evidence type="ECO:0000256" key="1">
    <source>
        <dbReference type="SAM" id="MobiDB-lite"/>
    </source>
</evidence>
<dbReference type="OrthoDB" id="5244050at2759"/>
<protein>
    <submittedName>
        <fullName evidence="2">Uncharacterized protein</fullName>
    </submittedName>
</protein>
<feature type="compositionally biased region" description="Polar residues" evidence="1">
    <location>
        <begin position="679"/>
        <end position="698"/>
    </location>
</feature>
<feature type="compositionally biased region" description="Polar residues" evidence="1">
    <location>
        <begin position="321"/>
        <end position="338"/>
    </location>
</feature>
<feature type="compositionally biased region" description="Pro residues" evidence="1">
    <location>
        <begin position="731"/>
        <end position="743"/>
    </location>
</feature>
<feature type="compositionally biased region" description="Low complexity" evidence="1">
    <location>
        <begin position="494"/>
        <end position="503"/>
    </location>
</feature>
<feature type="region of interest" description="Disordered" evidence="1">
    <location>
        <begin position="312"/>
        <end position="441"/>
    </location>
</feature>
<feature type="region of interest" description="Disordered" evidence="1">
    <location>
        <begin position="1"/>
        <end position="57"/>
    </location>
</feature>
<feature type="compositionally biased region" description="Low complexity" evidence="1">
    <location>
        <begin position="7"/>
        <end position="19"/>
    </location>
</feature>
<feature type="region of interest" description="Disordered" evidence="1">
    <location>
        <begin position="603"/>
        <end position="642"/>
    </location>
</feature>